<dbReference type="EMBL" id="VBPB01000083">
    <property type="protein sequence ID" value="TMQ73058.1"/>
    <property type="molecule type" value="Genomic_DNA"/>
</dbReference>
<comment type="caution">
    <text evidence="1">The sequence shown here is derived from an EMBL/GenBank/DDBJ whole genome shotgun (WGS) entry which is preliminary data.</text>
</comment>
<evidence type="ECO:0000313" key="2">
    <source>
        <dbReference type="Proteomes" id="UP000319771"/>
    </source>
</evidence>
<dbReference type="AlphaFoldDB" id="A0A538UAX7"/>
<dbReference type="InterPro" id="IPR009822">
    <property type="entry name" value="YaeQ"/>
</dbReference>
<dbReference type="Gene3D" id="3.10.640.10">
    <property type="entry name" value="Restriction endonuclease-like alpha-beta roll domain"/>
    <property type="match status" value="1"/>
</dbReference>
<dbReference type="SMART" id="SM01322">
    <property type="entry name" value="YaeQ"/>
    <property type="match status" value="1"/>
</dbReference>
<protein>
    <submittedName>
        <fullName evidence="1">YaeQ family protein</fullName>
    </submittedName>
</protein>
<dbReference type="PANTHER" id="PTHR38784">
    <property type="entry name" value="SUCROSE PHOSPHORYLASE"/>
    <property type="match status" value="1"/>
</dbReference>
<gene>
    <name evidence="1" type="ORF">E6K81_05745</name>
</gene>
<evidence type="ECO:0000313" key="1">
    <source>
        <dbReference type="EMBL" id="TMQ73058.1"/>
    </source>
</evidence>
<dbReference type="InterPro" id="IPR038590">
    <property type="entry name" value="YaeQ_sf"/>
</dbReference>
<dbReference type="InterPro" id="IPR011335">
    <property type="entry name" value="Restrct_endonuc-II-like"/>
</dbReference>
<dbReference type="Pfam" id="PF07152">
    <property type="entry name" value="YaeQ"/>
    <property type="match status" value="1"/>
</dbReference>
<sequence>MALGATIHQFNVGLSHVDRGVYESLELRLARHPSESEEFLVARLLAFCLEQREGLAFSKGLADPDQPALEVRDLTGAMRDWIEVGTPDAARLHRASKAAPRVVVYTHRDAERYWGALASERIHRAAALELYGLDRVLVGALAGRLERRLAFDLSVTDGTLYLSMGGDLLTGALKTHRLAR</sequence>
<dbReference type="PANTHER" id="PTHR38784:SF1">
    <property type="entry name" value="SUCROSE PHOSPHORYLASE"/>
    <property type="match status" value="1"/>
</dbReference>
<organism evidence="1 2">
    <name type="scientific">Eiseniibacteriota bacterium</name>
    <dbReference type="NCBI Taxonomy" id="2212470"/>
    <lineage>
        <taxon>Bacteria</taxon>
        <taxon>Candidatus Eiseniibacteriota</taxon>
    </lineage>
</organism>
<reference evidence="1 2" key="1">
    <citation type="journal article" date="2019" name="Nat. Microbiol.">
        <title>Mediterranean grassland soil C-N compound turnover is dependent on rainfall and depth, and is mediated by genomically divergent microorganisms.</title>
        <authorList>
            <person name="Diamond S."/>
            <person name="Andeer P.F."/>
            <person name="Li Z."/>
            <person name="Crits-Christoph A."/>
            <person name="Burstein D."/>
            <person name="Anantharaman K."/>
            <person name="Lane K.R."/>
            <person name="Thomas B.C."/>
            <person name="Pan C."/>
            <person name="Northen T.R."/>
            <person name="Banfield J.F."/>
        </authorList>
    </citation>
    <scope>NUCLEOTIDE SEQUENCE [LARGE SCALE GENOMIC DNA]</scope>
    <source>
        <strain evidence="1">WS_11</strain>
    </source>
</reference>
<proteinExistence type="predicted"/>
<dbReference type="PIRSF" id="PIRSF011484">
    <property type="entry name" value="YaeQ"/>
    <property type="match status" value="1"/>
</dbReference>
<dbReference type="Proteomes" id="UP000319771">
    <property type="component" value="Unassembled WGS sequence"/>
</dbReference>
<dbReference type="SUPFAM" id="SSF52980">
    <property type="entry name" value="Restriction endonuclease-like"/>
    <property type="match status" value="1"/>
</dbReference>
<name>A0A538UAX7_UNCEI</name>
<accession>A0A538UAX7</accession>